<dbReference type="Gene3D" id="3.40.50.150">
    <property type="entry name" value="Vaccinia Virus protein VP39"/>
    <property type="match status" value="1"/>
</dbReference>
<dbReference type="InterPro" id="IPR013216">
    <property type="entry name" value="Methyltransf_11"/>
</dbReference>
<reference evidence="5 6" key="1">
    <citation type="submission" date="2013-08" db="EMBL/GenBank/DDBJ databases">
        <authorList>
            <person name="Huang J."/>
            <person name="Wang G."/>
        </authorList>
    </citation>
    <scope>NUCLEOTIDE SEQUENCE [LARGE SCALE GENOMIC DNA]</scope>
    <source>
        <strain evidence="5 6">BH030004</strain>
    </source>
</reference>
<evidence type="ECO:0000313" key="5">
    <source>
        <dbReference type="EMBL" id="KGX83709.1"/>
    </source>
</evidence>
<dbReference type="AlphaFoldDB" id="A0A0A5FUX3"/>
<dbReference type="Pfam" id="PF08241">
    <property type="entry name" value="Methyltransf_11"/>
    <property type="match status" value="1"/>
</dbReference>
<accession>A0A0A5FUX3</accession>
<name>A0A0A5FUX3_9BACI</name>
<evidence type="ECO:0000256" key="2">
    <source>
        <dbReference type="ARBA" id="ARBA00022603"/>
    </source>
</evidence>
<dbReference type="InterPro" id="IPR029063">
    <property type="entry name" value="SAM-dependent_MTases_sf"/>
</dbReference>
<evidence type="ECO:0000256" key="3">
    <source>
        <dbReference type="ARBA" id="ARBA00022679"/>
    </source>
</evidence>
<comment type="caution">
    <text evidence="5">The sequence shown here is derived from an EMBL/GenBank/DDBJ whole genome shotgun (WGS) entry which is preliminary data.</text>
</comment>
<dbReference type="STRING" id="1385511.GCA_000425225_01833"/>
<keyword evidence="2" id="KW-0489">Methyltransferase</keyword>
<dbReference type="EMBL" id="AVPF01000087">
    <property type="protein sequence ID" value="KGX83709.1"/>
    <property type="molecule type" value="Genomic_DNA"/>
</dbReference>
<dbReference type="PANTHER" id="PTHR44942:SF4">
    <property type="entry name" value="METHYLTRANSFERASE TYPE 11 DOMAIN-CONTAINING PROTEIN"/>
    <property type="match status" value="1"/>
</dbReference>
<evidence type="ECO:0000256" key="1">
    <source>
        <dbReference type="ARBA" id="ARBA00008361"/>
    </source>
</evidence>
<evidence type="ECO:0000313" key="6">
    <source>
        <dbReference type="Proteomes" id="UP000030403"/>
    </source>
</evidence>
<dbReference type="eggNOG" id="COG2226">
    <property type="taxonomic scope" value="Bacteria"/>
</dbReference>
<feature type="domain" description="Methyltransferase type 11" evidence="4">
    <location>
        <begin position="39"/>
        <end position="136"/>
    </location>
</feature>
<dbReference type="CDD" id="cd02440">
    <property type="entry name" value="AdoMet_MTases"/>
    <property type="match status" value="1"/>
</dbReference>
<dbReference type="GO" id="GO:0032259">
    <property type="term" value="P:methylation"/>
    <property type="evidence" value="ECO:0007669"/>
    <property type="project" value="UniProtKB-KW"/>
</dbReference>
<organism evidence="5 6">
    <name type="scientific">Pontibacillus marinus BH030004 = DSM 16465</name>
    <dbReference type="NCBI Taxonomy" id="1385511"/>
    <lineage>
        <taxon>Bacteria</taxon>
        <taxon>Bacillati</taxon>
        <taxon>Bacillota</taxon>
        <taxon>Bacilli</taxon>
        <taxon>Bacillales</taxon>
        <taxon>Bacillaceae</taxon>
        <taxon>Pontibacillus</taxon>
    </lineage>
</organism>
<gene>
    <name evidence="5" type="ORF">N783_21925</name>
</gene>
<evidence type="ECO:0000259" key="4">
    <source>
        <dbReference type="Pfam" id="PF08241"/>
    </source>
</evidence>
<protein>
    <recommendedName>
        <fullName evidence="4">Methyltransferase type 11 domain-containing protein</fullName>
    </recommendedName>
</protein>
<comment type="similarity">
    <text evidence="1">Belongs to the methyltransferase superfamily.</text>
</comment>
<dbReference type="InterPro" id="IPR051052">
    <property type="entry name" value="Diverse_substrate_MTase"/>
</dbReference>
<keyword evidence="6" id="KW-1185">Reference proteome</keyword>
<sequence>MNQNFFNELQPSTYATRQASPEWKEAIESLVTVQDHAVVDIGCGGGIYTKPMIELGAKQITCVDGSEVMLQGAKENLANFSGVSFELGDATATPLQDESADMVLERALIHHLNRAQFRENMTEVHRILQTGGQVILQDRTLEDCFLPPSKEHIRGYFFSEFPQLKTVEKNRRYHSNTVVTELHQAGFHKIKIKTIWETRKVFNNREELEEDLLNRTGRSILHDITDAELRDMIDNIISSYKPGEPIYEKDRWTIWVAEKA</sequence>
<dbReference type="GO" id="GO:0008757">
    <property type="term" value="F:S-adenosylmethionine-dependent methyltransferase activity"/>
    <property type="evidence" value="ECO:0007669"/>
    <property type="project" value="InterPro"/>
</dbReference>
<dbReference type="PANTHER" id="PTHR44942">
    <property type="entry name" value="METHYLTRANSF_11 DOMAIN-CONTAINING PROTEIN"/>
    <property type="match status" value="1"/>
</dbReference>
<dbReference type="Proteomes" id="UP000030403">
    <property type="component" value="Unassembled WGS sequence"/>
</dbReference>
<proteinExistence type="inferred from homology"/>
<keyword evidence="3" id="KW-0808">Transferase</keyword>
<dbReference type="SUPFAM" id="SSF53335">
    <property type="entry name" value="S-adenosyl-L-methionine-dependent methyltransferases"/>
    <property type="match status" value="1"/>
</dbReference>